<keyword evidence="12 18" id="KW-0547">Nucleotide-binding</keyword>
<organism evidence="21 22">
    <name type="scientific">Pleionea litopenaei</name>
    <dbReference type="NCBI Taxonomy" id="3070815"/>
    <lineage>
        <taxon>Bacteria</taxon>
        <taxon>Pseudomonadati</taxon>
        <taxon>Pseudomonadota</taxon>
        <taxon>Gammaproteobacteria</taxon>
        <taxon>Oceanospirillales</taxon>
        <taxon>Pleioneaceae</taxon>
        <taxon>Pleionea</taxon>
    </lineage>
</organism>
<comment type="catalytic activity">
    <reaction evidence="1 18">
        <text>7-phospho-2-dehydro-3-deoxy-D-arabino-heptonate = 3-dehydroquinate + phosphate</text>
        <dbReference type="Rhea" id="RHEA:21968"/>
        <dbReference type="ChEBI" id="CHEBI:32364"/>
        <dbReference type="ChEBI" id="CHEBI:43474"/>
        <dbReference type="ChEBI" id="CHEBI:58394"/>
        <dbReference type="EC" id="4.2.3.4"/>
    </reaction>
</comment>
<keyword evidence="16 18" id="KW-0456">Lyase</keyword>
<dbReference type="GO" id="GO:0009423">
    <property type="term" value="P:chorismate biosynthetic process"/>
    <property type="evidence" value="ECO:0007669"/>
    <property type="project" value="UniProtKB-UniRule"/>
</dbReference>
<dbReference type="Gene3D" id="1.20.1090.10">
    <property type="entry name" value="Dehydroquinate synthase-like - alpha domain"/>
    <property type="match status" value="1"/>
</dbReference>
<dbReference type="PANTHER" id="PTHR43622">
    <property type="entry name" value="3-DEHYDROQUINATE SYNTHASE"/>
    <property type="match status" value="1"/>
</dbReference>
<comment type="pathway">
    <text evidence="5 18">Metabolic intermediate biosynthesis; chorismate biosynthesis; chorismate from D-erythrose 4-phosphate and phosphoenolpyruvate: step 2/7.</text>
</comment>
<dbReference type="GO" id="GO:0008652">
    <property type="term" value="P:amino acid biosynthetic process"/>
    <property type="evidence" value="ECO:0007669"/>
    <property type="project" value="UniProtKB-KW"/>
</dbReference>
<dbReference type="GO" id="GO:0046872">
    <property type="term" value="F:metal ion binding"/>
    <property type="evidence" value="ECO:0007669"/>
    <property type="project" value="UniProtKB-KW"/>
</dbReference>
<feature type="binding site" evidence="18">
    <location>
        <position position="245"/>
    </location>
    <ligand>
        <name>Zn(2+)</name>
        <dbReference type="ChEBI" id="CHEBI:29105"/>
    </ligand>
</feature>
<keyword evidence="15 18" id="KW-0057">Aromatic amino acid biosynthesis</keyword>
<evidence type="ECO:0000256" key="18">
    <source>
        <dbReference type="HAMAP-Rule" id="MF_00110"/>
    </source>
</evidence>
<keyword evidence="14 18" id="KW-0520">NAD</keyword>
<feature type="binding site" evidence="18">
    <location>
        <position position="149"/>
    </location>
    <ligand>
        <name>NAD(+)</name>
        <dbReference type="ChEBI" id="CHEBI:57540"/>
    </ligand>
</feature>
<dbReference type="GO" id="GO:0003856">
    <property type="term" value="F:3-dehydroquinate synthase activity"/>
    <property type="evidence" value="ECO:0007669"/>
    <property type="project" value="UniProtKB-UniRule"/>
</dbReference>
<evidence type="ECO:0000256" key="17">
    <source>
        <dbReference type="ARBA" id="ARBA00023285"/>
    </source>
</evidence>
<evidence type="ECO:0000313" key="21">
    <source>
        <dbReference type="EMBL" id="WMS86458.1"/>
    </source>
</evidence>
<keyword evidence="22" id="KW-1185">Reference proteome</keyword>
<proteinExistence type="inferred from homology"/>
<dbReference type="Gene3D" id="3.40.50.1970">
    <property type="match status" value="1"/>
</dbReference>
<feature type="binding site" evidence="18">
    <location>
        <position position="262"/>
    </location>
    <ligand>
        <name>Zn(2+)</name>
        <dbReference type="ChEBI" id="CHEBI:29105"/>
    </ligand>
</feature>
<evidence type="ECO:0000256" key="1">
    <source>
        <dbReference type="ARBA" id="ARBA00001393"/>
    </source>
</evidence>
<dbReference type="EC" id="4.2.3.4" evidence="7 18"/>
<evidence type="ECO:0000256" key="10">
    <source>
        <dbReference type="ARBA" id="ARBA00022605"/>
    </source>
</evidence>
<comment type="cofactor">
    <cofactor evidence="18">
        <name>Co(2+)</name>
        <dbReference type="ChEBI" id="CHEBI:48828"/>
    </cofactor>
    <cofactor evidence="18">
        <name>Zn(2+)</name>
        <dbReference type="ChEBI" id="CHEBI:29105"/>
    </cofactor>
    <text evidence="18">Binds 1 divalent metal cation per subunit. Can use either Co(2+) or Zn(2+).</text>
</comment>
<keyword evidence="13 18" id="KW-0862">Zinc</keyword>
<evidence type="ECO:0000259" key="19">
    <source>
        <dbReference type="Pfam" id="PF01761"/>
    </source>
</evidence>
<dbReference type="PANTHER" id="PTHR43622:SF7">
    <property type="entry name" value="3-DEHYDROQUINATE SYNTHASE, CHLOROPLASTIC"/>
    <property type="match status" value="1"/>
</dbReference>
<dbReference type="SUPFAM" id="SSF56796">
    <property type="entry name" value="Dehydroquinate synthase-like"/>
    <property type="match status" value="1"/>
</dbReference>
<evidence type="ECO:0000256" key="3">
    <source>
        <dbReference type="ARBA" id="ARBA00003485"/>
    </source>
</evidence>
<keyword evidence="17 18" id="KW-0170">Cobalt</keyword>
<feature type="binding site" evidence="18">
    <location>
        <position position="182"/>
    </location>
    <ligand>
        <name>Zn(2+)</name>
        <dbReference type="ChEBI" id="CHEBI:29105"/>
    </ligand>
</feature>
<feature type="domain" description="3-dehydroquinate synthase C-terminal" evidence="20">
    <location>
        <begin position="179"/>
        <end position="323"/>
    </location>
</feature>
<dbReference type="RefSeq" id="WP_309201603.1">
    <property type="nucleotide sequence ID" value="NZ_CP133548.1"/>
</dbReference>
<keyword evidence="9 18" id="KW-0963">Cytoplasm</keyword>
<dbReference type="GO" id="GO:0000166">
    <property type="term" value="F:nucleotide binding"/>
    <property type="evidence" value="ECO:0007669"/>
    <property type="project" value="UniProtKB-KW"/>
</dbReference>
<dbReference type="InterPro" id="IPR050071">
    <property type="entry name" value="Dehydroquinate_synthase"/>
</dbReference>
<evidence type="ECO:0000256" key="13">
    <source>
        <dbReference type="ARBA" id="ARBA00022833"/>
    </source>
</evidence>
<evidence type="ECO:0000256" key="5">
    <source>
        <dbReference type="ARBA" id="ARBA00004661"/>
    </source>
</evidence>
<dbReference type="PIRSF" id="PIRSF001455">
    <property type="entry name" value="DHQ_synth"/>
    <property type="match status" value="1"/>
</dbReference>
<evidence type="ECO:0000256" key="11">
    <source>
        <dbReference type="ARBA" id="ARBA00022723"/>
    </source>
</evidence>
<feature type="binding site" evidence="18">
    <location>
        <begin position="103"/>
        <end position="107"/>
    </location>
    <ligand>
        <name>NAD(+)</name>
        <dbReference type="ChEBI" id="CHEBI:57540"/>
    </ligand>
</feature>
<sequence length="359" mass="39455">MKQVSVSVDNHQYPIFIGENLLSSGSLISDYIASDQVLIVTNPTVKELYLQPLKDALSSFQVEVFEMSDGEVFKSLETFEKIMQQMLLKGFRRNATIVALGGGVVGDLAGFSAACYQRGIPFVQVPTTLLAMVDSSVGGKTAVNHPLAKNMIGAFYQPQAVIADLTCLSSLPAREFSAGMAEVIKYGLITDFTLFEFIEQQSTALLARDAKALSSIIERCCQIKAEVVNADEREQGVRAILNLGHTFGHAIEKAGNYRHWLHGEAVAIGTMMAFQLACCHGLIEQSYVERLETLFLAFNLPTKVPSSTNADELFETMRHDKKNISDKIRLIVPNGLGTVIITEQFDRDQITQAITSCFD</sequence>
<dbReference type="KEGG" id="plei:Q9312_14650"/>
<comment type="subcellular location">
    <subcellularLocation>
        <location evidence="4 18">Cytoplasm</location>
    </subcellularLocation>
</comment>
<dbReference type="InterPro" id="IPR030960">
    <property type="entry name" value="DHQS/DOIS_N"/>
</dbReference>
<evidence type="ECO:0000256" key="15">
    <source>
        <dbReference type="ARBA" id="ARBA00023141"/>
    </source>
</evidence>
<evidence type="ECO:0000256" key="8">
    <source>
        <dbReference type="ARBA" id="ARBA00017684"/>
    </source>
</evidence>
<accession>A0AA51RS06</accession>
<evidence type="ECO:0000256" key="6">
    <source>
        <dbReference type="ARBA" id="ARBA00005412"/>
    </source>
</evidence>
<dbReference type="Pfam" id="PF01761">
    <property type="entry name" value="DHQ_synthase"/>
    <property type="match status" value="1"/>
</dbReference>
<dbReference type="CDD" id="cd08195">
    <property type="entry name" value="DHQS"/>
    <property type="match status" value="1"/>
</dbReference>
<keyword evidence="10 18" id="KW-0028">Amino-acid biosynthesis</keyword>
<comment type="function">
    <text evidence="3 18">Catalyzes the conversion of 3-deoxy-D-arabino-heptulosonate 7-phosphate (DAHP) to dehydroquinate (DHQ).</text>
</comment>
<evidence type="ECO:0000256" key="16">
    <source>
        <dbReference type="ARBA" id="ARBA00023239"/>
    </source>
</evidence>
<evidence type="ECO:0000256" key="12">
    <source>
        <dbReference type="ARBA" id="ARBA00022741"/>
    </source>
</evidence>
<evidence type="ECO:0000313" key="22">
    <source>
        <dbReference type="Proteomes" id="UP001239782"/>
    </source>
</evidence>
<comment type="similarity">
    <text evidence="6 18">Belongs to the sugar phosphate cyclases superfamily. Dehydroquinate synthase family.</text>
</comment>
<gene>
    <name evidence="18 21" type="primary">aroB</name>
    <name evidence="21" type="ORF">Q9312_14650</name>
</gene>
<dbReference type="EMBL" id="CP133548">
    <property type="protein sequence ID" value="WMS86458.1"/>
    <property type="molecule type" value="Genomic_DNA"/>
</dbReference>
<feature type="binding site" evidence="18">
    <location>
        <begin position="69"/>
        <end position="74"/>
    </location>
    <ligand>
        <name>NAD(+)</name>
        <dbReference type="ChEBI" id="CHEBI:57540"/>
    </ligand>
</feature>
<protein>
    <recommendedName>
        <fullName evidence="8 18">3-dehydroquinate synthase</fullName>
        <shortName evidence="18">DHQS</shortName>
        <ecNumber evidence="7 18">4.2.3.4</ecNumber>
    </recommendedName>
</protein>
<dbReference type="InterPro" id="IPR056179">
    <property type="entry name" value="DHQS_C"/>
</dbReference>
<evidence type="ECO:0000256" key="7">
    <source>
        <dbReference type="ARBA" id="ARBA00013031"/>
    </source>
</evidence>
<dbReference type="GO" id="GO:0005737">
    <property type="term" value="C:cytoplasm"/>
    <property type="evidence" value="ECO:0007669"/>
    <property type="project" value="UniProtKB-SubCell"/>
</dbReference>
<comment type="cofactor">
    <cofactor evidence="2 18">
        <name>NAD(+)</name>
        <dbReference type="ChEBI" id="CHEBI:57540"/>
    </cofactor>
</comment>
<dbReference type="InterPro" id="IPR016037">
    <property type="entry name" value="DHQ_synth_AroB"/>
</dbReference>
<dbReference type="HAMAP" id="MF_00110">
    <property type="entry name" value="DHQ_synthase"/>
    <property type="match status" value="1"/>
</dbReference>
<dbReference type="NCBIfam" id="TIGR01357">
    <property type="entry name" value="aroB"/>
    <property type="match status" value="1"/>
</dbReference>
<evidence type="ECO:0000256" key="14">
    <source>
        <dbReference type="ARBA" id="ARBA00023027"/>
    </source>
</evidence>
<dbReference type="AlphaFoldDB" id="A0AA51RS06"/>
<feature type="domain" description="3-dehydroquinate synthase N-terminal" evidence="19">
    <location>
        <begin position="66"/>
        <end position="177"/>
    </location>
</feature>
<dbReference type="Proteomes" id="UP001239782">
    <property type="component" value="Chromosome"/>
</dbReference>
<evidence type="ECO:0000256" key="2">
    <source>
        <dbReference type="ARBA" id="ARBA00001911"/>
    </source>
</evidence>
<reference evidence="21 22" key="1">
    <citation type="submission" date="2023-08" db="EMBL/GenBank/DDBJ databases">
        <title>Pleionea litopenaei sp. nov., isolated from stomach of juvenile Litopenaeus vannamei.</title>
        <authorList>
            <person name="Rho A.M."/>
            <person name="Hwang C.Y."/>
        </authorList>
    </citation>
    <scope>NUCLEOTIDE SEQUENCE [LARGE SCALE GENOMIC DNA]</scope>
    <source>
        <strain evidence="21 22">HL-JVS1</strain>
    </source>
</reference>
<dbReference type="Pfam" id="PF24621">
    <property type="entry name" value="DHQS_C"/>
    <property type="match status" value="1"/>
</dbReference>
<keyword evidence="11 18" id="KW-0479">Metal-binding</keyword>
<dbReference type="GO" id="GO:0009073">
    <property type="term" value="P:aromatic amino acid family biosynthetic process"/>
    <property type="evidence" value="ECO:0007669"/>
    <property type="project" value="UniProtKB-KW"/>
</dbReference>
<evidence type="ECO:0000256" key="9">
    <source>
        <dbReference type="ARBA" id="ARBA00022490"/>
    </source>
</evidence>
<comment type="caution">
    <text evidence="18">Lacks conserved residue(s) required for the propagation of feature annotation.</text>
</comment>
<feature type="binding site" evidence="18">
    <location>
        <position position="140"/>
    </location>
    <ligand>
        <name>NAD(+)</name>
        <dbReference type="ChEBI" id="CHEBI:57540"/>
    </ligand>
</feature>
<feature type="binding site" evidence="18">
    <location>
        <begin position="127"/>
        <end position="128"/>
    </location>
    <ligand>
        <name>NAD(+)</name>
        <dbReference type="ChEBI" id="CHEBI:57540"/>
    </ligand>
</feature>
<dbReference type="FunFam" id="3.40.50.1970:FF:000001">
    <property type="entry name" value="3-dehydroquinate synthase"/>
    <property type="match status" value="1"/>
</dbReference>
<evidence type="ECO:0000256" key="4">
    <source>
        <dbReference type="ARBA" id="ARBA00004496"/>
    </source>
</evidence>
<dbReference type="InterPro" id="IPR030963">
    <property type="entry name" value="DHQ_synth_fam"/>
</dbReference>
<name>A0AA51RS06_9GAMM</name>
<evidence type="ECO:0000259" key="20">
    <source>
        <dbReference type="Pfam" id="PF24621"/>
    </source>
</evidence>